<dbReference type="NCBIfam" id="NF006873">
    <property type="entry name" value="PRK09369.1"/>
    <property type="match status" value="1"/>
</dbReference>
<dbReference type="InterPro" id="IPR013792">
    <property type="entry name" value="RNA3'P_cycl/enolpyr_Trfase_a/b"/>
</dbReference>
<dbReference type="GO" id="GO:0071555">
    <property type="term" value="P:cell wall organization"/>
    <property type="evidence" value="ECO:0007669"/>
    <property type="project" value="UniProtKB-KW"/>
</dbReference>
<dbReference type="UniPathway" id="UPA00219"/>
<dbReference type="GO" id="GO:0051301">
    <property type="term" value="P:cell division"/>
    <property type="evidence" value="ECO:0007669"/>
    <property type="project" value="UniProtKB-KW"/>
</dbReference>
<evidence type="ECO:0000256" key="9">
    <source>
        <dbReference type="ARBA" id="ARBA00023316"/>
    </source>
</evidence>
<evidence type="ECO:0000256" key="10">
    <source>
        <dbReference type="ARBA" id="ARBA00038367"/>
    </source>
</evidence>
<feature type="binding site" evidence="12">
    <location>
        <position position="98"/>
    </location>
    <ligand>
        <name>UDP-N-acetyl-alpha-D-glucosamine</name>
        <dbReference type="ChEBI" id="CHEBI:57705"/>
    </ligand>
</feature>
<dbReference type="GO" id="GO:0009252">
    <property type="term" value="P:peptidoglycan biosynthetic process"/>
    <property type="evidence" value="ECO:0007669"/>
    <property type="project" value="UniProtKB-UniRule"/>
</dbReference>
<keyword evidence="5 12" id="KW-0808">Transferase</keyword>
<dbReference type="GO" id="GO:0019277">
    <property type="term" value="P:UDP-N-acetylgalactosamine biosynthetic process"/>
    <property type="evidence" value="ECO:0007669"/>
    <property type="project" value="InterPro"/>
</dbReference>
<keyword evidence="9 12" id="KW-0961">Cell wall biogenesis/degradation</keyword>
<name>A0A2H0DW15_9BACT</name>
<feature type="binding site" evidence="12">
    <location>
        <begin position="27"/>
        <end position="28"/>
    </location>
    <ligand>
        <name>phosphoenolpyruvate</name>
        <dbReference type="ChEBI" id="CHEBI:58702"/>
    </ligand>
</feature>
<dbReference type="InterPro" id="IPR005750">
    <property type="entry name" value="UDP_GlcNAc_COvinyl_MurA"/>
</dbReference>
<comment type="pathway">
    <text evidence="2 12">Cell wall biogenesis; peptidoglycan biosynthesis.</text>
</comment>
<comment type="caution">
    <text evidence="12">Lacks conserved residue(s) required for the propagation of feature annotation.</text>
</comment>
<evidence type="ECO:0000256" key="4">
    <source>
        <dbReference type="ARBA" id="ARBA00022618"/>
    </source>
</evidence>
<feature type="binding site" evidence="12">
    <location>
        <position position="316"/>
    </location>
    <ligand>
        <name>UDP-N-acetyl-alpha-D-glucosamine</name>
        <dbReference type="ChEBI" id="CHEBI:57705"/>
    </ligand>
</feature>
<evidence type="ECO:0000313" key="15">
    <source>
        <dbReference type="Proteomes" id="UP000231276"/>
    </source>
</evidence>
<accession>A0A2H0DW15</accession>
<keyword evidence="12" id="KW-0670">Pyruvate</keyword>
<feature type="active site" description="Proton donor" evidence="12">
    <location>
        <position position="122"/>
    </location>
</feature>
<reference evidence="14 15" key="1">
    <citation type="submission" date="2017-09" db="EMBL/GenBank/DDBJ databases">
        <title>Depth-based differentiation of microbial function through sediment-hosted aquifers and enrichment of novel symbionts in the deep terrestrial subsurface.</title>
        <authorList>
            <person name="Probst A.J."/>
            <person name="Ladd B."/>
            <person name="Jarett J.K."/>
            <person name="Geller-Mcgrath D.E."/>
            <person name="Sieber C.M."/>
            <person name="Emerson J.B."/>
            <person name="Anantharaman K."/>
            <person name="Thomas B.C."/>
            <person name="Malmstrom R."/>
            <person name="Stieglmeier M."/>
            <person name="Klingl A."/>
            <person name="Woyke T."/>
            <person name="Ryan C.M."/>
            <person name="Banfield J.F."/>
        </authorList>
    </citation>
    <scope>NUCLEOTIDE SEQUENCE [LARGE SCALE GENOMIC DNA]</scope>
    <source>
        <strain evidence="14">CG22_combo_CG10-13_8_21_14_all_43_18</strain>
    </source>
</reference>
<comment type="caution">
    <text evidence="14">The sequence shown here is derived from an EMBL/GenBank/DDBJ whole genome shotgun (WGS) entry which is preliminary data.</text>
</comment>
<organism evidence="14 15">
    <name type="scientific">Candidatus Campbellbacteria bacterium CG22_combo_CG10-13_8_21_14_all_43_18</name>
    <dbReference type="NCBI Taxonomy" id="1974530"/>
    <lineage>
        <taxon>Bacteria</taxon>
        <taxon>Candidatus Campbelliibacteriota</taxon>
    </lineage>
</organism>
<dbReference type="AlphaFoldDB" id="A0A2H0DW15"/>
<dbReference type="InterPro" id="IPR001986">
    <property type="entry name" value="Enolpyruvate_Tfrase_dom"/>
</dbReference>
<dbReference type="CDD" id="cd01555">
    <property type="entry name" value="UdpNAET"/>
    <property type="match status" value="1"/>
</dbReference>
<comment type="subcellular location">
    <subcellularLocation>
        <location evidence="1 12">Cytoplasm</location>
    </subcellularLocation>
</comment>
<dbReference type="PANTHER" id="PTHR43783">
    <property type="entry name" value="UDP-N-ACETYLGLUCOSAMINE 1-CARBOXYVINYLTRANSFERASE"/>
    <property type="match status" value="1"/>
</dbReference>
<feature type="binding site" evidence="12">
    <location>
        <position position="338"/>
    </location>
    <ligand>
        <name>UDP-N-acetyl-alpha-D-glucosamine</name>
        <dbReference type="ChEBI" id="CHEBI:57705"/>
    </ligand>
</feature>
<comment type="catalytic activity">
    <reaction evidence="11 12">
        <text>phosphoenolpyruvate + UDP-N-acetyl-alpha-D-glucosamine = UDP-N-acetyl-3-O-(1-carboxyvinyl)-alpha-D-glucosamine + phosphate</text>
        <dbReference type="Rhea" id="RHEA:18681"/>
        <dbReference type="ChEBI" id="CHEBI:43474"/>
        <dbReference type="ChEBI" id="CHEBI:57705"/>
        <dbReference type="ChEBI" id="CHEBI:58702"/>
        <dbReference type="ChEBI" id="CHEBI:68483"/>
        <dbReference type="EC" id="2.5.1.7"/>
    </reaction>
</comment>
<dbReference type="GO" id="GO:0005737">
    <property type="term" value="C:cytoplasm"/>
    <property type="evidence" value="ECO:0007669"/>
    <property type="project" value="UniProtKB-SubCell"/>
</dbReference>
<dbReference type="NCBIfam" id="TIGR01072">
    <property type="entry name" value="murA"/>
    <property type="match status" value="1"/>
</dbReference>
<evidence type="ECO:0000256" key="5">
    <source>
        <dbReference type="ARBA" id="ARBA00022679"/>
    </source>
</evidence>
<evidence type="ECO:0000259" key="13">
    <source>
        <dbReference type="Pfam" id="PF00275"/>
    </source>
</evidence>
<evidence type="ECO:0000256" key="6">
    <source>
        <dbReference type="ARBA" id="ARBA00022960"/>
    </source>
</evidence>
<comment type="function">
    <text evidence="12">Cell wall formation. Adds enolpyruvyl to UDP-N-acetylglucosamine.</text>
</comment>
<dbReference type="PANTHER" id="PTHR43783:SF1">
    <property type="entry name" value="UDP-N-ACETYLGLUCOSAMINE 1-CARBOXYVINYLTRANSFERASE"/>
    <property type="match status" value="1"/>
</dbReference>
<evidence type="ECO:0000256" key="8">
    <source>
        <dbReference type="ARBA" id="ARBA00023306"/>
    </source>
</evidence>
<dbReference type="GO" id="GO:0008360">
    <property type="term" value="P:regulation of cell shape"/>
    <property type="evidence" value="ECO:0007669"/>
    <property type="project" value="UniProtKB-KW"/>
</dbReference>
<evidence type="ECO:0000256" key="2">
    <source>
        <dbReference type="ARBA" id="ARBA00004752"/>
    </source>
</evidence>
<dbReference type="EMBL" id="PCTS01000033">
    <property type="protein sequence ID" value="PIP86373.1"/>
    <property type="molecule type" value="Genomic_DNA"/>
</dbReference>
<comment type="similarity">
    <text evidence="10 12">Belongs to the EPSP synthase family. MurA subfamily.</text>
</comment>
<evidence type="ECO:0000256" key="7">
    <source>
        <dbReference type="ARBA" id="ARBA00022984"/>
    </source>
</evidence>
<keyword evidence="3 12" id="KW-0963">Cytoplasm</keyword>
<dbReference type="Pfam" id="PF00275">
    <property type="entry name" value="EPSP_synthase"/>
    <property type="match status" value="1"/>
</dbReference>
<dbReference type="EC" id="2.5.1.7" evidence="12"/>
<keyword evidence="4 12" id="KW-0132">Cell division</keyword>
<keyword evidence="8 12" id="KW-0131">Cell cycle</keyword>
<dbReference type="InterPro" id="IPR036968">
    <property type="entry name" value="Enolpyruvate_Tfrase_sf"/>
</dbReference>
<dbReference type="GO" id="GO:0008760">
    <property type="term" value="F:UDP-N-acetylglucosamine 1-carboxyvinyltransferase activity"/>
    <property type="evidence" value="ECO:0007669"/>
    <property type="project" value="UniProtKB-UniRule"/>
</dbReference>
<dbReference type="Gene3D" id="3.65.10.10">
    <property type="entry name" value="Enolpyruvate transferase domain"/>
    <property type="match status" value="2"/>
</dbReference>
<evidence type="ECO:0000256" key="11">
    <source>
        <dbReference type="ARBA" id="ARBA00047527"/>
    </source>
</evidence>
<keyword evidence="6 12" id="KW-0133">Cell shape</keyword>
<dbReference type="InterPro" id="IPR050068">
    <property type="entry name" value="MurA_subfamily"/>
</dbReference>
<evidence type="ECO:0000256" key="12">
    <source>
        <dbReference type="HAMAP-Rule" id="MF_00111"/>
    </source>
</evidence>
<sequence length="429" mass="47121">MEEKKFFIRGLGHQRTLRGEVFISGAKNAVLKIMAASLLFEDDLHIENIPKVEDVERMKELLIDLGAEIRQTGERSIKINTAGVKKTELHTEISQKMRASIVLSGAMLGRFGQVHFPHPGGCVIGERPISMFLNAYRGMGTEIERDEEGIYHLKAPEGLKAKATFLNKQSVGVTETLIMASILAKGRSVIKNAALEPEVVDVAGFLQKCGAKISGLGTTTITIEGGKPLKSGGKVYKVMPDRLEAGSFLVLGALASNDLLIKNCQPEHLEALTSILRFSGLRMEAGKDYIKVLNNEGAEFKPLEIKTHEYPGFPTDLQAPMAVFMTQVKGESSIFETIFENRFGYTEDLNKMGARIRLWHPQKISIEGPSRLKGGTLHGPDLRAGLAFIIAAILAQGDSVIENAYYVDRGYEAIEKKLQKIGVSIERAK</sequence>
<dbReference type="Proteomes" id="UP000231276">
    <property type="component" value="Unassembled WGS sequence"/>
</dbReference>
<protein>
    <recommendedName>
        <fullName evidence="12">UDP-N-acetylglucosamine 1-carboxyvinyltransferase</fullName>
        <ecNumber evidence="12">2.5.1.7</ecNumber>
    </recommendedName>
    <alternativeName>
        <fullName evidence="12">Enoylpyruvate transferase</fullName>
    </alternativeName>
    <alternativeName>
        <fullName evidence="12">UDP-N-acetylglucosamine enolpyruvyl transferase</fullName>
        <shortName evidence="12">EPT</shortName>
    </alternativeName>
</protein>
<dbReference type="SUPFAM" id="SSF55205">
    <property type="entry name" value="EPT/RTPC-like"/>
    <property type="match status" value="1"/>
</dbReference>
<evidence type="ECO:0000256" key="1">
    <source>
        <dbReference type="ARBA" id="ARBA00004496"/>
    </source>
</evidence>
<dbReference type="HAMAP" id="MF_00111">
    <property type="entry name" value="MurA"/>
    <property type="match status" value="1"/>
</dbReference>
<evidence type="ECO:0000313" key="14">
    <source>
        <dbReference type="EMBL" id="PIP86373.1"/>
    </source>
</evidence>
<gene>
    <name evidence="12 14" type="primary">murA</name>
    <name evidence="14" type="ORF">COW82_02335</name>
</gene>
<feature type="domain" description="Enolpyruvate transferase" evidence="13">
    <location>
        <begin position="15"/>
        <end position="418"/>
    </location>
</feature>
<evidence type="ECO:0000256" key="3">
    <source>
        <dbReference type="ARBA" id="ARBA00022490"/>
    </source>
</evidence>
<feature type="modified residue" description="2-(S-cysteinyl)pyruvic acid O-phosphothioketal" evidence="12">
    <location>
        <position position="122"/>
    </location>
</feature>
<keyword evidence="7 12" id="KW-0573">Peptidoglycan synthesis</keyword>
<proteinExistence type="inferred from homology"/>